<evidence type="ECO:0000259" key="1">
    <source>
        <dbReference type="Pfam" id="PF01882"/>
    </source>
</evidence>
<feature type="domain" description="DUF58" evidence="1">
    <location>
        <begin position="72"/>
        <end position="292"/>
    </location>
</feature>
<keyword evidence="3" id="KW-1185">Reference proteome</keyword>
<comment type="caution">
    <text evidence="2">The sequence shown here is derived from an EMBL/GenBank/DDBJ whole genome shotgun (WGS) entry which is preliminary data.</text>
</comment>
<proteinExistence type="predicted"/>
<evidence type="ECO:0000313" key="3">
    <source>
        <dbReference type="Proteomes" id="UP001597299"/>
    </source>
</evidence>
<dbReference type="EMBL" id="JBHUHD010000001">
    <property type="protein sequence ID" value="MFD2141583.1"/>
    <property type="molecule type" value="Genomic_DNA"/>
</dbReference>
<dbReference type="PANTHER" id="PTHR33608:SF12">
    <property type="entry name" value="DUF58 DOMAIN-CONTAINING PROTEIN"/>
    <property type="match status" value="1"/>
</dbReference>
<evidence type="ECO:0000313" key="2">
    <source>
        <dbReference type="EMBL" id="MFD2141583.1"/>
    </source>
</evidence>
<sequence length="340" mass="37769">MARTVQPEARASEARRGDAATRQARAYVTLDELLRLNHRAKGFSFLPKQPVHSLLAGRHASRLRGRGLEFEELRHYYEGDDVRAIDWRATARLGEPQLRVYTEERDRPVLLLVDQRLSMFFGSRLAMKSVAAAEAAALAAWRVTSLGDRIGGIVFSENGMDEIRPRARQAAIGPLFEAVIRHNNALRADDARPSDPGLLNAALERVPRLLPHDGLLTLITDAAGADAETVRLVTQITAHNDVLTVFVFDPLEEELPEIGRAVVADAGSQIEIDSFSSGLRRDFAADFQERREAIDGFSRRRAIPVLPLSTGRDTADQFRELLGRRLARHVAPEHQASAVR</sequence>
<protein>
    <submittedName>
        <fullName evidence="2">DUF58 domain-containing protein</fullName>
    </submittedName>
</protein>
<gene>
    <name evidence="2" type="ORF">ACFSNC_14320</name>
</gene>
<name>A0ABW4YZI7_9HYPH</name>
<dbReference type="Proteomes" id="UP001597299">
    <property type="component" value="Unassembled WGS sequence"/>
</dbReference>
<dbReference type="Pfam" id="PF01882">
    <property type="entry name" value="DUF58"/>
    <property type="match status" value="1"/>
</dbReference>
<dbReference type="InterPro" id="IPR002881">
    <property type="entry name" value="DUF58"/>
</dbReference>
<reference evidence="3" key="1">
    <citation type="journal article" date="2019" name="Int. J. Syst. Evol. Microbiol.">
        <title>The Global Catalogue of Microorganisms (GCM) 10K type strain sequencing project: providing services to taxonomists for standard genome sequencing and annotation.</title>
        <authorList>
            <consortium name="The Broad Institute Genomics Platform"/>
            <consortium name="The Broad Institute Genome Sequencing Center for Infectious Disease"/>
            <person name="Wu L."/>
            <person name="Ma J."/>
        </authorList>
    </citation>
    <scope>NUCLEOTIDE SEQUENCE [LARGE SCALE GENOMIC DNA]</scope>
    <source>
        <strain evidence="3">CCM 7435</strain>
    </source>
</reference>
<organism evidence="2 3">
    <name type="scientific">Ancylobacter oerskovii</name>
    <dbReference type="NCBI Taxonomy" id="459519"/>
    <lineage>
        <taxon>Bacteria</taxon>
        <taxon>Pseudomonadati</taxon>
        <taxon>Pseudomonadota</taxon>
        <taxon>Alphaproteobacteria</taxon>
        <taxon>Hyphomicrobiales</taxon>
        <taxon>Xanthobacteraceae</taxon>
        <taxon>Ancylobacter</taxon>
    </lineage>
</organism>
<accession>A0ABW4YZI7</accession>
<dbReference type="RefSeq" id="WP_213352730.1">
    <property type="nucleotide sequence ID" value="NZ_JAHBGB010000027.1"/>
</dbReference>
<dbReference type="PANTHER" id="PTHR33608">
    <property type="entry name" value="BLL2464 PROTEIN"/>
    <property type="match status" value="1"/>
</dbReference>